<comment type="caution">
    <text evidence="1">The sequence shown here is derived from an EMBL/GenBank/DDBJ whole genome shotgun (WGS) entry which is preliminary data.</text>
</comment>
<dbReference type="Proteomes" id="UP000263486">
    <property type="component" value="Unassembled WGS sequence"/>
</dbReference>
<keyword evidence="2" id="KW-1185">Reference proteome</keyword>
<organism evidence="1 2">
    <name type="scientific">Psychrilyobacter piezotolerans</name>
    <dbReference type="NCBI Taxonomy" id="2293438"/>
    <lineage>
        <taxon>Bacteria</taxon>
        <taxon>Fusobacteriati</taxon>
        <taxon>Fusobacteriota</taxon>
        <taxon>Fusobacteriia</taxon>
        <taxon>Fusobacteriales</taxon>
        <taxon>Fusobacteriaceae</taxon>
        <taxon>Psychrilyobacter</taxon>
    </lineage>
</organism>
<reference evidence="1 2" key="1">
    <citation type="submission" date="2018-08" db="EMBL/GenBank/DDBJ databases">
        <title>Draft genome sequence of Psychrilyobacter sp. strain SD5 isolated from Black Sea water.</title>
        <authorList>
            <person name="Yadav S."/>
            <person name="Villanueva L."/>
            <person name="Damste J.S.S."/>
        </authorList>
    </citation>
    <scope>NUCLEOTIDE SEQUENCE [LARGE SCALE GENOMIC DNA]</scope>
    <source>
        <strain evidence="1 2">SD5</strain>
    </source>
</reference>
<evidence type="ECO:0008006" key="3">
    <source>
        <dbReference type="Google" id="ProtNLM"/>
    </source>
</evidence>
<gene>
    <name evidence="1" type="ORF">DYH56_04405</name>
</gene>
<dbReference type="RefSeq" id="WP_114641647.1">
    <property type="nucleotide sequence ID" value="NZ_JAACIO010000005.1"/>
</dbReference>
<dbReference type="EMBL" id="QUAJ01000005">
    <property type="protein sequence ID" value="REI42269.1"/>
    <property type="molecule type" value="Genomic_DNA"/>
</dbReference>
<proteinExistence type="predicted"/>
<evidence type="ECO:0000313" key="1">
    <source>
        <dbReference type="EMBL" id="REI42269.1"/>
    </source>
</evidence>
<evidence type="ECO:0000313" key="2">
    <source>
        <dbReference type="Proteomes" id="UP000263486"/>
    </source>
</evidence>
<protein>
    <recommendedName>
        <fullName evidence="3">ASCH domain-containing protein</fullName>
    </recommendedName>
</protein>
<sequence length="116" mass="13474">MEKLLENKEIKKCLISLNTEAFNDFINGDKKFEYRRKYTDGKTLAFIYVTSPVKQLKAAILFDKPIIDTPEEIAKIAESEHLHWKEGALEYLEGCKKGYAIPAKKVMLFLQKRSLF</sequence>
<accession>A0ABX9KJ16</accession>
<name>A0ABX9KJ16_9FUSO</name>